<feature type="compositionally biased region" description="Polar residues" evidence="1">
    <location>
        <begin position="213"/>
        <end position="226"/>
    </location>
</feature>
<feature type="region of interest" description="Disordered" evidence="1">
    <location>
        <begin position="79"/>
        <end position="105"/>
    </location>
</feature>
<name>A0A8J9SD74_PHATR</name>
<dbReference type="CDD" id="cd06257">
    <property type="entry name" value="DnaJ"/>
    <property type="match status" value="1"/>
</dbReference>
<dbReference type="Pfam" id="PF00226">
    <property type="entry name" value="DnaJ"/>
    <property type="match status" value="1"/>
</dbReference>
<dbReference type="PANTHER" id="PTHR43096:SF58">
    <property type="entry name" value="CHAPERONE DNAJ-DOMAIN SUPERFAMILY PROTEIN"/>
    <property type="match status" value="1"/>
</dbReference>
<dbReference type="InterPro" id="IPR036869">
    <property type="entry name" value="J_dom_sf"/>
</dbReference>
<dbReference type="AlphaFoldDB" id="A0A8J9SD74"/>
<accession>A0A8J9SD74</accession>
<evidence type="ECO:0000259" key="2">
    <source>
        <dbReference type="SMART" id="SM00271"/>
    </source>
</evidence>
<feature type="compositionally biased region" description="Basic and acidic residues" evidence="1">
    <location>
        <begin position="197"/>
        <end position="206"/>
    </location>
</feature>
<proteinExistence type="predicted"/>
<feature type="region of interest" description="Disordered" evidence="1">
    <location>
        <begin position="197"/>
        <end position="226"/>
    </location>
</feature>
<dbReference type="EMBL" id="OU594946">
    <property type="protein sequence ID" value="CAG9290420.1"/>
    <property type="molecule type" value="Genomic_DNA"/>
</dbReference>
<dbReference type="InterPro" id="IPR001623">
    <property type="entry name" value="DnaJ_domain"/>
</dbReference>
<dbReference type="InterPro" id="IPR018253">
    <property type="entry name" value="DnaJ_domain_CS"/>
</dbReference>
<dbReference type="PROSITE" id="PS00636">
    <property type="entry name" value="DNAJ_1"/>
    <property type="match status" value="1"/>
</dbReference>
<dbReference type="GO" id="GO:0005737">
    <property type="term" value="C:cytoplasm"/>
    <property type="evidence" value="ECO:0007669"/>
    <property type="project" value="TreeGrafter"/>
</dbReference>
<protein>
    <recommendedName>
        <fullName evidence="2">J domain-containing protein</fullName>
    </recommendedName>
</protein>
<organism evidence="3">
    <name type="scientific">Phaeodactylum tricornutum</name>
    <name type="common">Diatom</name>
    <dbReference type="NCBI Taxonomy" id="2850"/>
    <lineage>
        <taxon>Eukaryota</taxon>
        <taxon>Sar</taxon>
        <taxon>Stramenopiles</taxon>
        <taxon>Ochrophyta</taxon>
        <taxon>Bacillariophyta</taxon>
        <taxon>Bacillariophyceae</taxon>
        <taxon>Bacillariophycidae</taxon>
        <taxon>Naviculales</taxon>
        <taxon>Phaeodactylaceae</taxon>
        <taxon>Phaeodactylum</taxon>
    </lineage>
</organism>
<dbReference type="PRINTS" id="PR00625">
    <property type="entry name" value="JDOMAIN"/>
</dbReference>
<dbReference type="SUPFAM" id="SSF46565">
    <property type="entry name" value="Chaperone J-domain"/>
    <property type="match status" value="1"/>
</dbReference>
<dbReference type="GO" id="GO:0051082">
    <property type="term" value="F:unfolded protein binding"/>
    <property type="evidence" value="ECO:0007669"/>
    <property type="project" value="TreeGrafter"/>
</dbReference>
<sequence>MVPDPYRTLDLPHTATPAEIKTRYRLLARRYHPDRVTTASKAEQTAATDRFSMIASAYALLADERTKAQYDHVYRYGGHDVEQPVSGSSRSTAQPRAHSDTVSRKGIGYTCTNPLAYLWTQGKVYSTRTMAGVSLPSRFPMPGSGTQNIQFAFSSGQYYRNGNGERQYVSRTTRFLDGKKVTRVETTTIHADGRRDVTTVDDDRGTTTRHFKSPSQKGSNATCSLQQNQQASVNEHWFVHAWHDFKDKVSMCYNPCTDVAAAE</sequence>
<reference evidence="3" key="1">
    <citation type="submission" date="2022-02" db="EMBL/GenBank/DDBJ databases">
        <authorList>
            <person name="Giguere J D."/>
        </authorList>
    </citation>
    <scope>NUCLEOTIDE SEQUENCE</scope>
    <source>
        <strain evidence="3">CCAP 1055/1</strain>
    </source>
</reference>
<dbReference type="Gene3D" id="1.10.287.110">
    <property type="entry name" value="DnaJ domain"/>
    <property type="match status" value="1"/>
</dbReference>
<evidence type="ECO:0000313" key="3">
    <source>
        <dbReference type="EMBL" id="CAG9290420.1"/>
    </source>
</evidence>
<feature type="domain" description="J" evidence="2">
    <location>
        <begin position="3"/>
        <end position="66"/>
    </location>
</feature>
<dbReference type="SMART" id="SM00271">
    <property type="entry name" value="DnaJ"/>
    <property type="match status" value="1"/>
</dbReference>
<dbReference type="PANTHER" id="PTHR43096">
    <property type="entry name" value="DNAJ HOMOLOG 1, MITOCHONDRIAL-RELATED"/>
    <property type="match status" value="1"/>
</dbReference>
<feature type="compositionally biased region" description="Polar residues" evidence="1">
    <location>
        <begin position="85"/>
        <end position="94"/>
    </location>
</feature>
<dbReference type="GO" id="GO:0042026">
    <property type="term" value="P:protein refolding"/>
    <property type="evidence" value="ECO:0007669"/>
    <property type="project" value="TreeGrafter"/>
</dbReference>
<evidence type="ECO:0000256" key="1">
    <source>
        <dbReference type="SAM" id="MobiDB-lite"/>
    </source>
</evidence>
<dbReference type="Proteomes" id="UP000836788">
    <property type="component" value="Chromosome 5"/>
</dbReference>
<gene>
    <name evidence="3" type="ORF">PTTT1_LOCUS44759</name>
</gene>